<accession>A0A9P6LUP2</accession>
<name>A0A9P6LUP2_MORAP</name>
<comment type="caution">
    <text evidence="1">The sequence shown here is derived from an EMBL/GenBank/DDBJ whole genome shotgun (WGS) entry which is preliminary data.</text>
</comment>
<dbReference type="AlphaFoldDB" id="A0A9P6LUP2"/>
<dbReference type="Proteomes" id="UP000738359">
    <property type="component" value="Unassembled WGS sequence"/>
</dbReference>
<sequence length="268" mass="30398">MMQNIDHCRQTSASAGGITKLRTVLELMRVGRFNRAIDDITEHWTYDDCTRILKDGMEVYFEQRNSGDKGDTAIQMQLATLVHDRVHERFLEQLDVDRSEAEKVISVCRSEIDTTDLLRGLPLTNEWKEGFYDPANFGSSSTTRKIIEDINSDALETASIETNMVLKSFHHYLLCNQRATDVAVEDVGDLVVDGNHVVLIVPFGDYVWELDGFDSNGPLCLGLIGTDWTDTAQRRLEVWTHAAYKTGIHNDVHAVVREAREQNEKPAR</sequence>
<dbReference type="OrthoDB" id="2442706at2759"/>
<gene>
    <name evidence="1" type="ORF">BGZ70_004114</name>
</gene>
<protein>
    <submittedName>
        <fullName evidence="1">Uncharacterized protein</fullName>
    </submittedName>
</protein>
<evidence type="ECO:0000313" key="2">
    <source>
        <dbReference type="Proteomes" id="UP000738359"/>
    </source>
</evidence>
<reference evidence="1" key="1">
    <citation type="journal article" date="2020" name="Fungal Divers.">
        <title>Resolving the Mortierellaceae phylogeny through synthesis of multi-gene phylogenetics and phylogenomics.</title>
        <authorList>
            <person name="Vandepol N."/>
            <person name="Liber J."/>
            <person name="Desiro A."/>
            <person name="Na H."/>
            <person name="Kennedy M."/>
            <person name="Barry K."/>
            <person name="Grigoriev I.V."/>
            <person name="Miller A.N."/>
            <person name="O'Donnell K."/>
            <person name="Stajich J.E."/>
            <person name="Bonito G."/>
        </authorList>
    </citation>
    <scope>NUCLEOTIDE SEQUENCE</scope>
    <source>
        <strain evidence="1">CK1249</strain>
    </source>
</reference>
<organism evidence="1 2">
    <name type="scientific">Mortierella alpina</name>
    <name type="common">Oleaginous fungus</name>
    <name type="synonym">Mortierella renispora</name>
    <dbReference type="NCBI Taxonomy" id="64518"/>
    <lineage>
        <taxon>Eukaryota</taxon>
        <taxon>Fungi</taxon>
        <taxon>Fungi incertae sedis</taxon>
        <taxon>Mucoromycota</taxon>
        <taxon>Mortierellomycotina</taxon>
        <taxon>Mortierellomycetes</taxon>
        <taxon>Mortierellales</taxon>
        <taxon>Mortierellaceae</taxon>
        <taxon>Mortierella</taxon>
    </lineage>
</organism>
<keyword evidence="2" id="KW-1185">Reference proteome</keyword>
<evidence type="ECO:0000313" key="1">
    <source>
        <dbReference type="EMBL" id="KAF9945039.1"/>
    </source>
</evidence>
<dbReference type="InterPro" id="IPR038765">
    <property type="entry name" value="Papain-like_cys_pep_sf"/>
</dbReference>
<proteinExistence type="predicted"/>
<dbReference type="SUPFAM" id="SSF54001">
    <property type="entry name" value="Cysteine proteinases"/>
    <property type="match status" value="1"/>
</dbReference>
<dbReference type="EMBL" id="JAAAHY010002213">
    <property type="protein sequence ID" value="KAF9945039.1"/>
    <property type="molecule type" value="Genomic_DNA"/>
</dbReference>